<dbReference type="Pfam" id="PF19439">
    <property type="entry name" value="CLEC16A_C"/>
    <property type="match status" value="1"/>
</dbReference>
<dbReference type="InterPro" id="IPR045820">
    <property type="entry name" value="CLEC16A/TT9_C"/>
</dbReference>
<organism evidence="6 7">
    <name type="scientific">Actinomortierella ambigua</name>
    <dbReference type="NCBI Taxonomy" id="1343610"/>
    <lineage>
        <taxon>Eukaryota</taxon>
        <taxon>Fungi</taxon>
        <taxon>Fungi incertae sedis</taxon>
        <taxon>Mucoromycota</taxon>
        <taxon>Mortierellomycotina</taxon>
        <taxon>Mortierellomycetes</taxon>
        <taxon>Mortierellales</taxon>
        <taxon>Mortierellaceae</taxon>
        <taxon>Actinomortierella</taxon>
    </lineage>
</organism>
<comment type="caution">
    <text evidence="6">The sequence shown here is derived from an EMBL/GenBank/DDBJ whole genome shotgun (WGS) entry which is preliminary data.</text>
</comment>
<evidence type="ECO:0000256" key="1">
    <source>
        <dbReference type="ARBA" id="ARBA00006441"/>
    </source>
</evidence>
<keyword evidence="2" id="KW-0072">Autophagy</keyword>
<dbReference type="PANTHER" id="PTHR21481">
    <property type="entry name" value="PROTEIN CLEC16A"/>
    <property type="match status" value="1"/>
</dbReference>
<dbReference type="GO" id="GO:1901096">
    <property type="term" value="P:regulation of autophagosome maturation"/>
    <property type="evidence" value="ECO:0007669"/>
    <property type="project" value="TreeGrafter"/>
</dbReference>
<protein>
    <submittedName>
        <fullName evidence="6">Protein CL16A</fullName>
    </submittedName>
</protein>
<feature type="compositionally biased region" description="Polar residues" evidence="3">
    <location>
        <begin position="539"/>
        <end position="559"/>
    </location>
</feature>
<dbReference type="EMBL" id="JAAAJB010000129">
    <property type="protein sequence ID" value="KAG0264860.1"/>
    <property type="molecule type" value="Genomic_DNA"/>
</dbReference>
<dbReference type="GO" id="GO:0016197">
    <property type="term" value="P:endosomal transport"/>
    <property type="evidence" value="ECO:0007669"/>
    <property type="project" value="TreeGrafter"/>
</dbReference>
<feature type="region of interest" description="Disordered" evidence="3">
    <location>
        <begin position="859"/>
        <end position="935"/>
    </location>
</feature>
<feature type="compositionally biased region" description="Low complexity" evidence="3">
    <location>
        <begin position="1506"/>
        <end position="1524"/>
    </location>
</feature>
<feature type="compositionally biased region" description="Gly residues" evidence="3">
    <location>
        <begin position="1668"/>
        <end position="1677"/>
    </location>
</feature>
<feature type="compositionally biased region" description="Low complexity" evidence="3">
    <location>
        <begin position="1116"/>
        <end position="1127"/>
    </location>
</feature>
<sequence length="1809" mass="191766">MFSLPWSRPKPERFSLENLKLLCKQLQSFPPDARKEPIITCLKELTQILIWGDQHDPMLLEHFFEQGVHWHFLEILQSKDDGSLIVQVLQTLNIMFENVRSRESLYFLLSNNYVNQVICLRYDFSNDEVLAYYIYLLRTLSFKLSKSTINFFFNEHLDDFPLYSEAIKFFNHEESMIRIAVRVITLNVYGVDDQQMQDFILDRTTTTYFSNLVWFIGNYGTTINDILLHPSEGEMSRVDYYLAEHIDYFYYINDIVELEVPKINKILISFVLNRLLRPIYIESLLPSGAQGSSNLVRSAFASPKLSPAVVLSLLLHAFHVLKYSPLVSALATTIFANQQPHVVAHSGHPHPIHLLQQQAAAGLSPGSSQASSPASTPRIPSSKHHPASRQAKEPALVFPSSTSSQRTPSRRSSLTDSPTAATAAVASPPPQQPSSSPVANPYKAVIFGYLSQTENDRLILPTLLLIYLTCHNTGVMADMLMGTDIYPQRLLKSRMLMGNLMSSSSLFGPGSGSGVVGTATSVPMARGFSNDSPLAARPLNSSVTNGHQTHQHPSLLQTMSSPLGSPASSSATGVLADGGTSTPTGAGAGAGAVVGSNAGRVARTESPLFDNNDEDEESRETEELLAGKLAHDVPLPPSPNPFNDSGGSHGMPTTAAVMMTTVAGGDPKSPSTSSRALSIRSHLSSSSLTASHLPMPQLPSPKVRQTQAFFPATSSSSFTTAPSASSTSSSPSSSSATPTAQAAVAALSTTIAATPSTILDAAAQQQRHHHHHQRQESNTKGFLKGTSAAAVTAAGAMTKTPPASSSSQTSIITHATMGGASTTADVASMMADDTMTAPSSPELGSAPMVMTATASDPLPYQQQQQHHHHHHHEEPSQLQRPPPPLPPRKFRKGATAFDEDEDETEVEEDEEDEEEQDDQDPSSRFQPTAPSGFPLLPVVRNREELIQRLLDIVTCVGRFPISKQQPQYHASSPHRFRIITIQVAAELLLEFVYVKGGVPAAAAGKGGAAVAVPSTAAKRRASSSAIPSVSLLAATGRGGGDDAMTPSSDSDYGGSEKHAAAATPSPPPPPPRLYENMLSEEQMQQILEAETYFRERVRRGVEYLLQDFRGLHQDAGSGNTTTTNTSTPKQTTADFQPLGVKTREVERAIQQTKLGLEKKVAGMLGDSKLLYGPPPDGDPDVDLDPDQVDDILANIDLISEQSGINIAAATAAATSGAAAGKESVGRAGRRPVRHLSMDRQAGGGGVHGGGSGQSSPAPSHHSPNNNANNAKRGRSISRNRLTAFMEDLSSGAFLSSNTKRPSSAGSSTSSLVYPVTSTAAAAASAAASASSPSTTSTTKTTTAAAAAPVVTGYGSANARLTPRTRLEKRVIRSIQWLHVLVQCRQLLSHSRNVWSAPIFAGASFGSMTAMAPSATATTGGAGAGGVASSWSSSSSLSTYPLSNTTAMGEKATTTAISFAHPLQSGKGSGGSGSGSGGGRVREETSSSTRSVATKRSERLMETLLESPDLSSSSSSSPFSSATSPFQPLTKHPLSPTLSASSSPPERPTIQEVWSLSKPVSTDSPVSAPRASRAEDKAQFIADSDDDVEVEEKEKETKTRKGNSGVQQQQQQQQRSPPTFVARPSHRLSLHGGSSALLKSAAPPALVSPSILLSPPMTTPMMFATNGGTTAGGGGGEGNHSHHNNNRHSKADPFLLSSSAPAGVRGPMMTTTTTATVTPRSKAGGSARHHERSGSGSTVDTVRTTTGETASEQPQEENAPTSIFDTRHPWHQKDDQVLGILGSLGFFGTARSTTASPSSVAPSAPLVHLK</sequence>
<evidence type="ECO:0000259" key="5">
    <source>
        <dbReference type="Pfam" id="PF19439"/>
    </source>
</evidence>
<feature type="region of interest" description="Disordered" evidence="3">
    <location>
        <begin position="359"/>
        <end position="437"/>
    </location>
</feature>
<accession>A0A9P6QDM1</accession>
<feature type="compositionally biased region" description="Gly residues" evidence="3">
    <location>
        <begin position="1241"/>
        <end position="1252"/>
    </location>
</feature>
<feature type="compositionally biased region" description="Low complexity" evidence="3">
    <location>
        <begin position="399"/>
        <end position="426"/>
    </location>
</feature>
<evidence type="ECO:0000259" key="4">
    <source>
        <dbReference type="Pfam" id="PF09758"/>
    </source>
</evidence>
<name>A0A9P6QDM1_9FUNG</name>
<dbReference type="PANTHER" id="PTHR21481:SF0">
    <property type="entry name" value="PROTEIN CLEC16A"/>
    <property type="match status" value="1"/>
</dbReference>
<dbReference type="GO" id="GO:0007034">
    <property type="term" value="P:vacuolar transport"/>
    <property type="evidence" value="ECO:0007669"/>
    <property type="project" value="TreeGrafter"/>
</dbReference>
<dbReference type="GO" id="GO:0005770">
    <property type="term" value="C:late endosome"/>
    <property type="evidence" value="ECO:0007669"/>
    <property type="project" value="TreeGrafter"/>
</dbReference>
<feature type="region of interest" description="Disordered" evidence="3">
    <location>
        <begin position="528"/>
        <end position="591"/>
    </location>
</feature>
<evidence type="ECO:0000256" key="2">
    <source>
        <dbReference type="ARBA" id="ARBA00023006"/>
    </source>
</evidence>
<feature type="compositionally biased region" description="Low complexity" evidence="3">
    <location>
        <begin position="1532"/>
        <end position="1543"/>
    </location>
</feature>
<feature type="compositionally biased region" description="Low complexity" evidence="3">
    <location>
        <begin position="560"/>
        <end position="585"/>
    </location>
</feature>
<dbReference type="GO" id="GO:0005794">
    <property type="term" value="C:Golgi apparatus"/>
    <property type="evidence" value="ECO:0007669"/>
    <property type="project" value="TreeGrafter"/>
</dbReference>
<feature type="domain" description="FPL" evidence="4">
    <location>
        <begin position="42"/>
        <end position="189"/>
    </location>
</feature>
<dbReference type="OrthoDB" id="294052at2759"/>
<feature type="compositionally biased region" description="Acidic residues" evidence="3">
    <location>
        <begin position="611"/>
        <end position="620"/>
    </location>
</feature>
<feature type="compositionally biased region" description="Polar residues" evidence="3">
    <location>
        <begin position="1551"/>
        <end position="1564"/>
    </location>
</feature>
<feature type="compositionally biased region" description="Gly residues" evidence="3">
    <location>
        <begin position="1466"/>
        <end position="1478"/>
    </location>
</feature>
<feature type="region of interest" description="Disordered" evidence="3">
    <location>
        <begin position="761"/>
        <end position="783"/>
    </location>
</feature>
<feature type="compositionally biased region" description="Low complexity" evidence="3">
    <location>
        <begin position="1733"/>
        <end position="1748"/>
    </location>
</feature>
<feature type="compositionally biased region" description="Low complexity" evidence="3">
    <location>
        <begin position="359"/>
        <end position="375"/>
    </location>
</feature>
<feature type="region of interest" description="Disordered" evidence="3">
    <location>
        <begin position="1215"/>
        <end position="1274"/>
    </location>
</feature>
<feature type="region of interest" description="Disordered" evidence="3">
    <location>
        <begin position="1657"/>
        <end position="1767"/>
    </location>
</feature>
<feature type="region of interest" description="Disordered" evidence="3">
    <location>
        <begin position="714"/>
        <end position="736"/>
    </location>
</feature>
<evidence type="ECO:0000313" key="6">
    <source>
        <dbReference type="EMBL" id="KAG0264860.1"/>
    </source>
</evidence>
<feature type="compositionally biased region" description="Low complexity" evidence="3">
    <location>
        <begin position="673"/>
        <end position="693"/>
    </location>
</feature>
<dbReference type="Pfam" id="PF09758">
    <property type="entry name" value="FPL"/>
    <property type="match status" value="1"/>
</dbReference>
<feature type="compositionally biased region" description="Polar residues" evidence="3">
    <location>
        <begin position="1749"/>
        <end position="1763"/>
    </location>
</feature>
<feature type="region of interest" description="Disordered" evidence="3">
    <location>
        <begin position="1460"/>
        <end position="1630"/>
    </location>
</feature>
<reference evidence="6" key="1">
    <citation type="journal article" date="2020" name="Fungal Divers.">
        <title>Resolving the Mortierellaceae phylogeny through synthesis of multi-gene phylogenetics and phylogenomics.</title>
        <authorList>
            <person name="Vandepol N."/>
            <person name="Liber J."/>
            <person name="Desiro A."/>
            <person name="Na H."/>
            <person name="Kennedy M."/>
            <person name="Barry K."/>
            <person name="Grigoriev I.V."/>
            <person name="Miller A.N."/>
            <person name="O'Donnell K."/>
            <person name="Stajich J.E."/>
            <person name="Bonito G."/>
        </authorList>
    </citation>
    <scope>NUCLEOTIDE SEQUENCE</scope>
    <source>
        <strain evidence="6">BC1065</strain>
    </source>
</reference>
<gene>
    <name evidence="6" type="primary">CLEC16A</name>
    <name evidence="6" type="ORF">DFQ27_000957</name>
</gene>
<evidence type="ECO:0000313" key="7">
    <source>
        <dbReference type="Proteomes" id="UP000807716"/>
    </source>
</evidence>
<feature type="compositionally biased region" description="Low complexity" evidence="3">
    <location>
        <begin position="1253"/>
        <end position="1270"/>
    </location>
</feature>
<feature type="region of interest" description="Disordered" evidence="3">
    <location>
        <begin position="603"/>
        <end position="700"/>
    </location>
</feature>
<comment type="similarity">
    <text evidence="1">Belongs to the CLEC16A/gop-1 family.</text>
</comment>
<dbReference type="GO" id="GO:0006914">
    <property type="term" value="P:autophagy"/>
    <property type="evidence" value="ECO:0007669"/>
    <property type="project" value="UniProtKB-KW"/>
</dbReference>
<feature type="region of interest" description="Disordered" evidence="3">
    <location>
        <begin position="1035"/>
        <end position="1075"/>
    </location>
</feature>
<proteinExistence type="inferred from homology"/>
<feature type="region of interest" description="Disordered" evidence="3">
    <location>
        <begin position="1790"/>
        <end position="1809"/>
    </location>
</feature>
<feature type="compositionally biased region" description="Low complexity" evidence="3">
    <location>
        <begin position="650"/>
        <end position="665"/>
    </location>
</feature>
<dbReference type="Proteomes" id="UP000807716">
    <property type="component" value="Unassembled WGS sequence"/>
</dbReference>
<feature type="domain" description="CLEC16A/TT9 C-terminal" evidence="5">
    <location>
        <begin position="241"/>
        <end position="336"/>
    </location>
</feature>
<dbReference type="InterPro" id="IPR019155">
    <property type="entry name" value="CLEC16A/TT9_N"/>
</dbReference>
<evidence type="ECO:0000256" key="3">
    <source>
        <dbReference type="SAM" id="MobiDB-lite"/>
    </source>
</evidence>
<feature type="compositionally biased region" description="Acidic residues" evidence="3">
    <location>
        <begin position="897"/>
        <end position="920"/>
    </location>
</feature>
<keyword evidence="7" id="KW-1185">Reference proteome</keyword>
<dbReference type="InterPro" id="IPR039272">
    <property type="entry name" value="CLEC16A/TT9"/>
</dbReference>
<feature type="region of interest" description="Disordered" evidence="3">
    <location>
        <begin position="1113"/>
        <end position="1133"/>
    </location>
</feature>